<protein>
    <submittedName>
        <fullName evidence="2">Uncharacterized protein</fullName>
    </submittedName>
</protein>
<sequence>MVAPTDFLGDGVDQRQHGIGDGLGRCLKKIQHKAVSKSGHADGARSQGHDVSVGNGVSYAKEQSLGSENAIGNFATPGRIRKSFDSALDV</sequence>
<dbReference type="AlphaFoldDB" id="A0A2Z6IFW7"/>
<name>A0A2Z6IFW7_ACIFI</name>
<feature type="region of interest" description="Disordered" evidence="1">
    <location>
        <begin position="34"/>
        <end position="55"/>
    </location>
</feature>
<evidence type="ECO:0000256" key="1">
    <source>
        <dbReference type="SAM" id="MobiDB-lite"/>
    </source>
</evidence>
<dbReference type="EMBL" id="AP018795">
    <property type="protein sequence ID" value="BBF64540.1"/>
    <property type="molecule type" value="Genomic_DNA"/>
</dbReference>
<organism evidence="2 3">
    <name type="scientific">Acidithiobacillus ferridurans</name>
    <dbReference type="NCBI Taxonomy" id="1232575"/>
    <lineage>
        <taxon>Bacteria</taxon>
        <taxon>Pseudomonadati</taxon>
        <taxon>Pseudomonadota</taxon>
        <taxon>Acidithiobacillia</taxon>
        <taxon>Acidithiobacillales</taxon>
        <taxon>Acidithiobacillaceae</taxon>
        <taxon>Acidithiobacillus</taxon>
    </lineage>
</organism>
<evidence type="ECO:0000313" key="3">
    <source>
        <dbReference type="Proteomes" id="UP000280188"/>
    </source>
</evidence>
<reference evidence="2 3" key="1">
    <citation type="journal article" date="2018" name="Microbiol. Resour. Announc.">
        <title>Complete Genome Sequence of Acidithiobacillus ferridurans JCM 18981.</title>
        <authorList>
            <person name="Miyauchi T."/>
            <person name="Kouzuma A."/>
            <person name="Abe T."/>
            <person name="Watanabe K."/>
        </authorList>
    </citation>
    <scope>NUCLEOTIDE SEQUENCE [LARGE SCALE GENOMIC DNA]</scope>
    <source>
        <strain evidence="3">ATCC 33020 / DSM 29468 / JCM 18981 / 11Fe</strain>
    </source>
</reference>
<dbReference type="Proteomes" id="UP000280188">
    <property type="component" value="Chromosome"/>
</dbReference>
<dbReference type="KEGG" id="afj:AFERRID_07580"/>
<gene>
    <name evidence="2" type="ORF">AFERRID_07580</name>
</gene>
<keyword evidence="3" id="KW-1185">Reference proteome</keyword>
<proteinExistence type="predicted"/>
<accession>A0A2Z6IFW7</accession>
<evidence type="ECO:0000313" key="2">
    <source>
        <dbReference type="EMBL" id="BBF64540.1"/>
    </source>
</evidence>